<reference evidence="2" key="1">
    <citation type="submission" date="2022-03" db="EMBL/GenBank/DDBJ databases">
        <authorList>
            <person name="Sayadi A."/>
        </authorList>
    </citation>
    <scope>NUCLEOTIDE SEQUENCE</scope>
</reference>
<evidence type="ECO:0000313" key="3">
    <source>
        <dbReference type="Proteomes" id="UP001152888"/>
    </source>
</evidence>
<gene>
    <name evidence="2" type="ORF">ACAOBT_LOCUS12321</name>
</gene>
<evidence type="ECO:0000256" key="1">
    <source>
        <dbReference type="SAM" id="MobiDB-lite"/>
    </source>
</evidence>
<feature type="compositionally biased region" description="Polar residues" evidence="1">
    <location>
        <begin position="136"/>
        <end position="148"/>
    </location>
</feature>
<organism evidence="2 3">
    <name type="scientific">Acanthoscelides obtectus</name>
    <name type="common">Bean weevil</name>
    <name type="synonym">Bruchus obtectus</name>
    <dbReference type="NCBI Taxonomy" id="200917"/>
    <lineage>
        <taxon>Eukaryota</taxon>
        <taxon>Metazoa</taxon>
        <taxon>Ecdysozoa</taxon>
        <taxon>Arthropoda</taxon>
        <taxon>Hexapoda</taxon>
        <taxon>Insecta</taxon>
        <taxon>Pterygota</taxon>
        <taxon>Neoptera</taxon>
        <taxon>Endopterygota</taxon>
        <taxon>Coleoptera</taxon>
        <taxon>Polyphaga</taxon>
        <taxon>Cucujiformia</taxon>
        <taxon>Chrysomeloidea</taxon>
        <taxon>Chrysomelidae</taxon>
        <taxon>Bruchinae</taxon>
        <taxon>Bruchini</taxon>
        <taxon>Acanthoscelides</taxon>
    </lineage>
</organism>
<name>A0A9P0KT22_ACAOB</name>
<sequence>MVRQKCFLCKVEPGEAGSEGISFHRLPANEKQREKWTSFLELTRLEPQSHKDDVTGSSIRSSSTRINTDESFNVEVYPSSSSSKTWSASPATVTASENCYESDVFTESVQAKKKRKRFNMNASTESELKVREKQTKTTIGQLSNNKRT</sequence>
<proteinExistence type="predicted"/>
<evidence type="ECO:0000313" key="2">
    <source>
        <dbReference type="EMBL" id="CAH1976792.1"/>
    </source>
</evidence>
<dbReference type="Proteomes" id="UP001152888">
    <property type="component" value="Unassembled WGS sequence"/>
</dbReference>
<feature type="region of interest" description="Disordered" evidence="1">
    <location>
        <begin position="111"/>
        <end position="148"/>
    </location>
</feature>
<dbReference type="AlphaFoldDB" id="A0A9P0KT22"/>
<accession>A0A9P0KT22</accession>
<comment type="caution">
    <text evidence="2">The sequence shown here is derived from an EMBL/GenBank/DDBJ whole genome shotgun (WGS) entry which is preliminary data.</text>
</comment>
<feature type="compositionally biased region" description="Basic and acidic residues" evidence="1">
    <location>
        <begin position="126"/>
        <end position="135"/>
    </location>
</feature>
<dbReference type="EMBL" id="CAKOFQ010006851">
    <property type="protein sequence ID" value="CAH1976792.1"/>
    <property type="molecule type" value="Genomic_DNA"/>
</dbReference>
<dbReference type="OrthoDB" id="7673103at2759"/>
<protein>
    <submittedName>
        <fullName evidence="2">Uncharacterized protein</fullName>
    </submittedName>
</protein>
<keyword evidence="3" id="KW-1185">Reference proteome</keyword>